<dbReference type="CDD" id="cd06850">
    <property type="entry name" value="biotinyl_domain"/>
    <property type="match status" value="1"/>
</dbReference>
<dbReference type="GO" id="GO:0005737">
    <property type="term" value="C:cytoplasm"/>
    <property type="evidence" value="ECO:0007669"/>
    <property type="project" value="UniProtKB-SubCell"/>
</dbReference>
<dbReference type="PANTHER" id="PTHR22912">
    <property type="entry name" value="DISULFIDE OXIDOREDUCTASE"/>
    <property type="match status" value="1"/>
</dbReference>
<evidence type="ECO:0000256" key="9">
    <source>
        <dbReference type="ARBA" id="ARBA00023002"/>
    </source>
</evidence>
<dbReference type="InterPro" id="IPR003016">
    <property type="entry name" value="2-oxoA_DH_lipoyl-BS"/>
</dbReference>
<dbReference type="GO" id="GO:0050660">
    <property type="term" value="F:flavin adenine dinucleotide binding"/>
    <property type="evidence" value="ECO:0007669"/>
    <property type="project" value="InterPro"/>
</dbReference>
<feature type="domain" description="FAD/NAD(P)-binding" evidence="20">
    <location>
        <begin position="96"/>
        <end position="416"/>
    </location>
</feature>
<dbReference type="Gene3D" id="2.40.50.100">
    <property type="match status" value="1"/>
</dbReference>
<organism evidence="21 22">
    <name type="scientific">Clostridium homopropionicum DSM 5847</name>
    <dbReference type="NCBI Taxonomy" id="1121318"/>
    <lineage>
        <taxon>Bacteria</taxon>
        <taxon>Bacillati</taxon>
        <taxon>Bacillota</taxon>
        <taxon>Clostridia</taxon>
        <taxon>Eubacteriales</taxon>
        <taxon>Clostridiaceae</taxon>
        <taxon>Clostridium</taxon>
    </lineage>
</organism>
<dbReference type="InterPro" id="IPR050151">
    <property type="entry name" value="Class-I_Pyr_Nuc-Dis_Oxidored"/>
</dbReference>
<comment type="similarity">
    <text evidence="2 17">Belongs to the class-I pyridine nucleotide-disulfide oxidoreductase family.</text>
</comment>
<dbReference type="EMBL" id="LHUR01000005">
    <property type="protein sequence ID" value="KOA21539.1"/>
    <property type="molecule type" value="Genomic_DNA"/>
</dbReference>
<dbReference type="InterPro" id="IPR000089">
    <property type="entry name" value="Biotin_lipoyl"/>
</dbReference>
<dbReference type="InterPro" id="IPR006258">
    <property type="entry name" value="Lipoamide_DH"/>
</dbReference>
<dbReference type="SUPFAM" id="SSF51230">
    <property type="entry name" value="Single hybrid motif"/>
    <property type="match status" value="1"/>
</dbReference>
<dbReference type="Pfam" id="PF00364">
    <property type="entry name" value="Biotin_lipoyl"/>
    <property type="match status" value="1"/>
</dbReference>
<feature type="disulfide bond" description="Redox-active" evidence="16">
    <location>
        <begin position="131"/>
        <end position="136"/>
    </location>
</feature>
<keyword evidence="6 17" id="KW-0285">Flavoprotein</keyword>
<feature type="binding site" evidence="15">
    <location>
        <begin position="268"/>
        <end position="275"/>
    </location>
    <ligand>
        <name>NAD(+)</name>
        <dbReference type="ChEBI" id="CHEBI:57540"/>
    </ligand>
</feature>
<dbReference type="PROSITE" id="PS00189">
    <property type="entry name" value="LIPOYL"/>
    <property type="match status" value="1"/>
</dbReference>
<reference evidence="22" key="1">
    <citation type="submission" date="2015-08" db="EMBL/GenBank/DDBJ databases">
        <title>Genome sequence of the strict anaerobe Clostridium homopropionicum LuHBu1 (DSM 5847T).</title>
        <authorList>
            <person name="Poehlein A."/>
            <person name="Beck M."/>
            <person name="Schiel-Bengelsdorf B."/>
            <person name="Bengelsdorf F.R."/>
            <person name="Daniel R."/>
            <person name="Duerre P."/>
        </authorList>
    </citation>
    <scope>NUCLEOTIDE SEQUENCE [LARGE SCALE GENOMIC DNA]</scope>
    <source>
        <strain evidence="22">DSM 5847</strain>
    </source>
</reference>
<keyword evidence="9 17" id="KW-0560">Oxidoreductase</keyword>
<dbReference type="RefSeq" id="WP_052219808.1">
    <property type="nucleotide sequence ID" value="NZ_LHUR01000005.1"/>
</dbReference>
<dbReference type="FunFam" id="3.30.390.30:FF:000001">
    <property type="entry name" value="Dihydrolipoyl dehydrogenase"/>
    <property type="match status" value="1"/>
</dbReference>
<evidence type="ECO:0000256" key="7">
    <source>
        <dbReference type="ARBA" id="ARBA00022823"/>
    </source>
</evidence>
<dbReference type="PRINTS" id="PR00411">
    <property type="entry name" value="PNDRDTASEI"/>
</dbReference>
<evidence type="ECO:0000256" key="12">
    <source>
        <dbReference type="ARBA" id="ARBA00023284"/>
    </source>
</evidence>
<comment type="cofactor">
    <cofactor evidence="15 17">
        <name>FAD</name>
        <dbReference type="ChEBI" id="CHEBI:57692"/>
    </cofactor>
    <text evidence="15 17">Binds 1 FAD per subunit.</text>
</comment>
<evidence type="ECO:0000256" key="15">
    <source>
        <dbReference type="PIRSR" id="PIRSR000350-3"/>
    </source>
</evidence>
<dbReference type="AlphaFoldDB" id="A0A0L6ZEX2"/>
<dbReference type="InterPro" id="IPR011053">
    <property type="entry name" value="Single_hybrid_motif"/>
</dbReference>
<evidence type="ECO:0000256" key="2">
    <source>
        <dbReference type="ARBA" id="ARBA00007532"/>
    </source>
</evidence>
<comment type="caution">
    <text evidence="21">The sequence shown here is derived from an EMBL/GenBank/DDBJ whole genome shotgun (WGS) entry which is preliminary data.</text>
</comment>
<dbReference type="SUPFAM" id="SSF51905">
    <property type="entry name" value="FAD/NAD(P)-binding domain"/>
    <property type="match status" value="1"/>
</dbReference>
<gene>
    <name evidence="21" type="primary">pdhD</name>
    <name evidence="21" type="ORF">CLHOM_02100</name>
</gene>
<proteinExistence type="inferred from homology"/>
<comment type="miscellaneous">
    <text evidence="17">The active site is a redox-active disulfide bond.</text>
</comment>
<keyword evidence="5" id="KW-0963">Cytoplasm</keyword>
<evidence type="ECO:0000313" key="21">
    <source>
        <dbReference type="EMBL" id="KOA21539.1"/>
    </source>
</evidence>
<dbReference type="SUPFAM" id="SSF55424">
    <property type="entry name" value="FAD/NAD-linked reductases, dimerisation (C-terminal) domain"/>
    <property type="match status" value="1"/>
</dbReference>
<evidence type="ECO:0000256" key="1">
    <source>
        <dbReference type="ARBA" id="ARBA00004496"/>
    </source>
</evidence>
<dbReference type="InterPro" id="IPR016156">
    <property type="entry name" value="FAD/NAD-linked_Rdtase_dimer_sf"/>
</dbReference>
<keyword evidence="11" id="KW-1015">Disulfide bond</keyword>
<dbReference type="Pfam" id="PF07992">
    <property type="entry name" value="Pyr_redox_2"/>
    <property type="match status" value="1"/>
</dbReference>
<dbReference type="GO" id="GO:0004148">
    <property type="term" value="F:dihydrolipoyl dehydrogenase (NADH) activity"/>
    <property type="evidence" value="ECO:0007669"/>
    <property type="project" value="UniProtKB-EC"/>
</dbReference>
<feature type="domain" description="Pyridine nucleotide-disulphide oxidoreductase dimerisation" evidence="19">
    <location>
        <begin position="435"/>
        <end position="542"/>
    </location>
</feature>
<sequence length="556" mass="59922">MITEVKATRLGSIGKINVQVGSKIAAGQELLTMETKKGNAVIKATCNGIVESIEVEEGMEVKVAQVLLKVREVQEENNSSKNEEKIKPVEKIESEITVIGGGPGGYVAAIKASKMGAKVVLVEKEFLGGTCLNCGCIPTKALVRSAEVYDSIREADAFGITAKEFKVDMAKVIERKNSIVSRLVQGIEYLMDKNSIKVIKGNGKFLDKNTVEAETEDKKIQIHSKNVILATGSETVYLPIPGAKSKNVLTSKEILDLKELPESLAIIGGGVIGMEFAFIFASFGVKVSVVEFLDNILQMLDQDVIHEITAAAKKKGITLYTGSKVEEIIDTEDNKSILKFTKNGEAKYISIHKVLMAVGRKPYLDNLSLENAGVELNDNKKGIKVSLKMNTNVSNIYAIGDATNIIQLAHVASHQGLVAVENIMGKDMEMDYSAVPSAIFTHPEIATVGLTEKIAKEKGLNIEIGKFPYAANGKALTMGDERGFIKIIKDKATRKIVGASIIGINSADLISPLTIAIRNGLTTEQIIETIFAHPTTAEVIHEGVLSVEGGALHFAE</sequence>
<keyword evidence="15" id="KW-0547">Nucleotide-binding</keyword>
<evidence type="ECO:0000259" key="19">
    <source>
        <dbReference type="Pfam" id="PF02852"/>
    </source>
</evidence>
<dbReference type="EC" id="1.8.1.4" evidence="3 17"/>
<dbReference type="Gene3D" id="3.30.390.30">
    <property type="match status" value="1"/>
</dbReference>
<evidence type="ECO:0000256" key="13">
    <source>
        <dbReference type="ARBA" id="ARBA00049187"/>
    </source>
</evidence>
<feature type="binding site" evidence="15">
    <location>
        <position position="140"/>
    </location>
    <ligand>
        <name>FAD</name>
        <dbReference type="ChEBI" id="CHEBI:57692"/>
    </ligand>
</feature>
<evidence type="ECO:0000256" key="11">
    <source>
        <dbReference type="ARBA" id="ARBA00023157"/>
    </source>
</evidence>
<dbReference type="STRING" id="36844.SAMN04488501_10510"/>
<feature type="binding site" evidence="15">
    <location>
        <begin position="231"/>
        <end position="233"/>
    </location>
    <ligand>
        <name>FAD</name>
        <dbReference type="ChEBI" id="CHEBI:57692"/>
    </ligand>
</feature>
<evidence type="ECO:0000256" key="17">
    <source>
        <dbReference type="RuleBase" id="RU003692"/>
    </source>
</evidence>
<evidence type="ECO:0000256" key="16">
    <source>
        <dbReference type="PIRSR" id="PIRSR000350-4"/>
    </source>
</evidence>
<dbReference type="InterPro" id="IPR004099">
    <property type="entry name" value="Pyr_nucl-diS_OxRdtase_dimer"/>
</dbReference>
<feature type="active site" description="Proton acceptor" evidence="14">
    <location>
        <position position="533"/>
    </location>
</feature>
<keyword evidence="8 15" id="KW-0274">FAD</keyword>
<feature type="binding site" evidence="15">
    <location>
        <position position="401"/>
    </location>
    <ligand>
        <name>FAD</name>
        <dbReference type="ChEBI" id="CHEBI:57692"/>
    </ligand>
</feature>
<evidence type="ECO:0000256" key="4">
    <source>
        <dbReference type="ARBA" id="ARBA00016961"/>
    </source>
</evidence>
<keyword evidence="12 17" id="KW-0676">Redox-active center</keyword>
<evidence type="ECO:0000256" key="3">
    <source>
        <dbReference type="ARBA" id="ARBA00012608"/>
    </source>
</evidence>
<dbReference type="PRINTS" id="PR00368">
    <property type="entry name" value="FADPNR"/>
</dbReference>
<feature type="binding site" evidence="15">
    <location>
        <position position="291"/>
    </location>
    <ligand>
        <name>NAD(+)</name>
        <dbReference type="ChEBI" id="CHEBI:57540"/>
    </ligand>
</feature>
<dbReference type="Proteomes" id="UP000037043">
    <property type="component" value="Unassembled WGS sequence"/>
</dbReference>
<evidence type="ECO:0000256" key="14">
    <source>
        <dbReference type="PIRSR" id="PIRSR000350-2"/>
    </source>
</evidence>
<evidence type="ECO:0000256" key="6">
    <source>
        <dbReference type="ARBA" id="ARBA00022630"/>
    </source>
</evidence>
<dbReference type="PANTHER" id="PTHR22912:SF217">
    <property type="entry name" value="DIHYDROLIPOYL DEHYDROGENASE"/>
    <property type="match status" value="1"/>
</dbReference>
<evidence type="ECO:0000256" key="8">
    <source>
        <dbReference type="ARBA" id="ARBA00022827"/>
    </source>
</evidence>
<feature type="binding site" evidence="15">
    <location>
        <position position="359"/>
    </location>
    <ligand>
        <name>NAD(+)</name>
        <dbReference type="ChEBI" id="CHEBI:57540"/>
    </ligand>
</feature>
<keyword evidence="10 15" id="KW-0520">NAD</keyword>
<dbReference type="Gene3D" id="3.50.50.60">
    <property type="entry name" value="FAD/NAD(P)-binding domain"/>
    <property type="match status" value="2"/>
</dbReference>
<protein>
    <recommendedName>
        <fullName evidence="4 17">Dihydrolipoyl dehydrogenase</fullName>
        <ecNumber evidence="3 17">1.8.1.4</ecNumber>
    </recommendedName>
</protein>
<dbReference type="Pfam" id="PF02852">
    <property type="entry name" value="Pyr_redox_dim"/>
    <property type="match status" value="1"/>
</dbReference>
<feature type="binding site" evidence="15">
    <location>
        <position position="203"/>
    </location>
    <ligand>
        <name>FAD</name>
        <dbReference type="ChEBI" id="CHEBI:57692"/>
    </ligand>
</feature>
<keyword evidence="7" id="KW-0450">Lipoyl</keyword>
<accession>A0A0L6ZEX2</accession>
<comment type="catalytic activity">
    <reaction evidence="13 17">
        <text>N(6)-[(R)-dihydrolipoyl]-L-lysyl-[protein] + NAD(+) = N(6)-[(R)-lipoyl]-L-lysyl-[protein] + NADH + H(+)</text>
        <dbReference type="Rhea" id="RHEA:15045"/>
        <dbReference type="Rhea" id="RHEA-COMP:10474"/>
        <dbReference type="Rhea" id="RHEA-COMP:10475"/>
        <dbReference type="ChEBI" id="CHEBI:15378"/>
        <dbReference type="ChEBI" id="CHEBI:57540"/>
        <dbReference type="ChEBI" id="CHEBI:57945"/>
        <dbReference type="ChEBI" id="CHEBI:83099"/>
        <dbReference type="ChEBI" id="CHEBI:83100"/>
        <dbReference type="EC" id="1.8.1.4"/>
    </reaction>
</comment>
<comment type="subcellular location">
    <subcellularLocation>
        <location evidence="1">Cytoplasm</location>
    </subcellularLocation>
</comment>
<dbReference type="InterPro" id="IPR001100">
    <property type="entry name" value="Pyr_nuc-diS_OxRdtase"/>
</dbReference>
<evidence type="ECO:0000259" key="18">
    <source>
        <dbReference type="Pfam" id="PF00364"/>
    </source>
</evidence>
<evidence type="ECO:0000313" key="22">
    <source>
        <dbReference type="Proteomes" id="UP000037043"/>
    </source>
</evidence>
<dbReference type="PIRSF" id="PIRSF000350">
    <property type="entry name" value="Mercury_reductase_MerA"/>
    <property type="match status" value="1"/>
</dbReference>
<name>A0A0L6ZEX2_9CLOT</name>
<dbReference type="PATRIC" id="fig|1121318.3.peg.209"/>
<evidence type="ECO:0000259" key="20">
    <source>
        <dbReference type="Pfam" id="PF07992"/>
    </source>
</evidence>
<dbReference type="InterPro" id="IPR012999">
    <property type="entry name" value="Pyr_OxRdtase_I_AS"/>
</dbReference>
<dbReference type="PROSITE" id="PS00076">
    <property type="entry name" value="PYRIDINE_REDOX_1"/>
    <property type="match status" value="1"/>
</dbReference>
<dbReference type="GO" id="GO:0006103">
    <property type="term" value="P:2-oxoglutarate metabolic process"/>
    <property type="evidence" value="ECO:0007669"/>
    <property type="project" value="TreeGrafter"/>
</dbReference>
<dbReference type="NCBIfam" id="TIGR01350">
    <property type="entry name" value="lipoamide_DH"/>
    <property type="match status" value="1"/>
</dbReference>
<dbReference type="InterPro" id="IPR023753">
    <property type="entry name" value="FAD/NAD-binding_dom"/>
</dbReference>
<evidence type="ECO:0000256" key="10">
    <source>
        <dbReference type="ARBA" id="ARBA00023027"/>
    </source>
</evidence>
<keyword evidence="22" id="KW-1185">Reference proteome</keyword>
<dbReference type="InterPro" id="IPR036188">
    <property type="entry name" value="FAD/NAD-bd_sf"/>
</dbReference>
<feature type="domain" description="Lipoyl-binding" evidence="18">
    <location>
        <begin position="4"/>
        <end position="69"/>
    </location>
</feature>
<evidence type="ECO:0000256" key="5">
    <source>
        <dbReference type="ARBA" id="ARBA00022490"/>
    </source>
</evidence>